<name>A0AAW5BT28_9FIRM</name>
<dbReference type="RefSeq" id="WP_141267776.1">
    <property type="nucleotide sequence ID" value="NZ_BAABZL010000001.1"/>
</dbReference>
<dbReference type="InterPro" id="IPR050336">
    <property type="entry name" value="Chromosome_partition/occlusion"/>
</dbReference>
<dbReference type="GeneID" id="97209356"/>
<dbReference type="Gene3D" id="3.90.1530.30">
    <property type="match status" value="1"/>
</dbReference>
<dbReference type="SMART" id="SM00470">
    <property type="entry name" value="ParB"/>
    <property type="match status" value="1"/>
</dbReference>
<reference evidence="2" key="1">
    <citation type="submission" date="2022-01" db="EMBL/GenBank/DDBJ databases">
        <title>Collection of gut derived symbiotic bacterial strains cultured from healthy donors.</title>
        <authorList>
            <person name="Lin H."/>
            <person name="Kohout C."/>
            <person name="Waligurski E."/>
            <person name="Pamer E.G."/>
        </authorList>
    </citation>
    <scope>NUCLEOTIDE SEQUENCE</scope>
    <source>
        <strain evidence="2">DFI.6.55</strain>
    </source>
</reference>
<comment type="caution">
    <text evidence="2">The sequence shown here is derived from an EMBL/GenBank/DDBJ whole genome shotgun (WGS) entry which is preliminary data.</text>
</comment>
<dbReference type="CDD" id="cd16408">
    <property type="entry name" value="ParB_N_like"/>
    <property type="match status" value="1"/>
</dbReference>
<dbReference type="InterPro" id="IPR036086">
    <property type="entry name" value="ParB/Sulfiredoxin_sf"/>
</dbReference>
<dbReference type="EMBL" id="JAKNGE010000015">
    <property type="protein sequence ID" value="MCG4746418.1"/>
    <property type="molecule type" value="Genomic_DNA"/>
</dbReference>
<gene>
    <name evidence="2" type="ORF">L0N08_13430</name>
</gene>
<dbReference type="Gene3D" id="1.10.10.2830">
    <property type="match status" value="1"/>
</dbReference>
<dbReference type="Pfam" id="PF02195">
    <property type="entry name" value="ParB_N"/>
    <property type="match status" value="1"/>
</dbReference>
<dbReference type="Proteomes" id="UP001299608">
    <property type="component" value="Unassembled WGS sequence"/>
</dbReference>
<dbReference type="InterPro" id="IPR003115">
    <property type="entry name" value="ParB_N"/>
</dbReference>
<feature type="domain" description="ParB-like N-terminal" evidence="1">
    <location>
        <begin position="40"/>
        <end position="131"/>
    </location>
</feature>
<protein>
    <submittedName>
        <fullName evidence="2">ParB N-terminal domain-containing protein</fullName>
    </submittedName>
</protein>
<evidence type="ECO:0000313" key="3">
    <source>
        <dbReference type="Proteomes" id="UP001299608"/>
    </source>
</evidence>
<dbReference type="SUPFAM" id="SSF110849">
    <property type="entry name" value="ParB/Sulfiredoxin"/>
    <property type="match status" value="1"/>
</dbReference>
<organism evidence="2 3">
    <name type="scientific">Enterocloster aldenensis</name>
    <dbReference type="NCBI Taxonomy" id="358742"/>
    <lineage>
        <taxon>Bacteria</taxon>
        <taxon>Bacillati</taxon>
        <taxon>Bacillota</taxon>
        <taxon>Clostridia</taxon>
        <taxon>Lachnospirales</taxon>
        <taxon>Lachnospiraceae</taxon>
        <taxon>Enterocloster</taxon>
    </lineage>
</organism>
<proteinExistence type="predicted"/>
<accession>A0AAW5BT28</accession>
<sequence length="345" mass="39459">MQLAKPKINLSDFDEMLNFEQESKSPAAEGVPAPQMGGMMEMDFDQMESFPNHRFKLYEGQRLTDMMDSIKQFGVLLPLIVWHTEDGKNIILSGHNRKNAGQLAGLTKGPVIIKENLTFHEARLIVTETNLRQRSFTDMSHSERAYCLAEHYDALKSQGKRNDLLAEIETLLNPHEIKENQTSAEVQHRLKSRDKIGQEYGLSRDKVAKYIRLAGLVSDLMERVDTGEIAFLAAYDLSFVEDTAKQQQIADLMESDSYKVDMKKAGLLRSYYETSKLTDTAIVQILSGEKTRKPKSDKPQPFKIKPTVISKYFTTQQTTKEIEEIIDRALAFYFENWEQEMEGTV</sequence>
<dbReference type="PANTHER" id="PTHR33375:SF1">
    <property type="entry name" value="CHROMOSOME-PARTITIONING PROTEIN PARB-RELATED"/>
    <property type="match status" value="1"/>
</dbReference>
<dbReference type="PANTHER" id="PTHR33375">
    <property type="entry name" value="CHROMOSOME-PARTITIONING PROTEIN PARB-RELATED"/>
    <property type="match status" value="1"/>
</dbReference>
<dbReference type="AlphaFoldDB" id="A0AAW5BT28"/>
<dbReference type="GO" id="GO:0005694">
    <property type="term" value="C:chromosome"/>
    <property type="evidence" value="ECO:0007669"/>
    <property type="project" value="TreeGrafter"/>
</dbReference>
<evidence type="ECO:0000259" key="1">
    <source>
        <dbReference type="SMART" id="SM00470"/>
    </source>
</evidence>
<evidence type="ECO:0000313" key="2">
    <source>
        <dbReference type="EMBL" id="MCG4746418.1"/>
    </source>
</evidence>
<dbReference type="GO" id="GO:0007059">
    <property type="term" value="P:chromosome segregation"/>
    <property type="evidence" value="ECO:0007669"/>
    <property type="project" value="TreeGrafter"/>
</dbReference>
<dbReference type="SUPFAM" id="SSF109709">
    <property type="entry name" value="KorB DNA-binding domain-like"/>
    <property type="match status" value="1"/>
</dbReference>